<evidence type="ECO:0000313" key="2">
    <source>
        <dbReference type="Proteomes" id="UP000295611"/>
    </source>
</evidence>
<protein>
    <submittedName>
        <fullName evidence="1">Uncharacterized protein</fullName>
    </submittedName>
</protein>
<proteinExistence type="predicted"/>
<sequence>MSNAKPRSTLYSLSFVRNTLPWPMTAAPGETFSHLLTARLVEAVTPYPGVDGQTISFVVDSDNPNAPQVRNPQDATGSQTWRRSVSVVTDNGGLAAVQVRAGPIAGNFSVLARNSAAENTPSAPLVVQGNPLPNVDHLTVIEGDQQTGFVDDEFFPKAVRIKASNASGTAIDQALIDLEIQGDTDTTFESNASARVTLTTYTDGITPAARLVPGKRPGMFAIVATCRTTNSQCSPARLDLALAPAADTFAFENKPPFTITRGTCLTDTIRLIGSGDSAWPYIPVRAVVDEGFPDTFYLQDAANQSRSIILHPADTPLFPYSVPLYAVDTNVVVPDTGSLRLMMEGHPEIAKAYALTWLPHR</sequence>
<comment type="caution">
    <text evidence="1">The sequence shown here is derived from an EMBL/GenBank/DDBJ whole genome shotgun (WGS) entry which is preliminary data.</text>
</comment>
<keyword evidence="2" id="KW-1185">Reference proteome</keyword>
<dbReference type="RefSeq" id="WP_133682587.1">
    <property type="nucleotide sequence ID" value="NZ_SNZP01000012.1"/>
</dbReference>
<organism evidence="1 2">
    <name type="scientific">Paludibacterium purpuratum</name>
    <dbReference type="NCBI Taxonomy" id="1144873"/>
    <lineage>
        <taxon>Bacteria</taxon>
        <taxon>Pseudomonadati</taxon>
        <taxon>Pseudomonadota</taxon>
        <taxon>Betaproteobacteria</taxon>
        <taxon>Neisseriales</taxon>
        <taxon>Chromobacteriaceae</taxon>
        <taxon>Paludibacterium</taxon>
    </lineage>
</organism>
<reference evidence="1 2" key="1">
    <citation type="submission" date="2019-03" db="EMBL/GenBank/DDBJ databases">
        <title>Genomic Encyclopedia of Type Strains, Phase III (KMG-III): the genomes of soil and plant-associated and newly described type strains.</title>
        <authorList>
            <person name="Whitman W."/>
        </authorList>
    </citation>
    <scope>NUCLEOTIDE SEQUENCE [LARGE SCALE GENOMIC DNA]</scope>
    <source>
        <strain evidence="1 2">CECT 8976</strain>
    </source>
</reference>
<dbReference type="Proteomes" id="UP000295611">
    <property type="component" value="Unassembled WGS sequence"/>
</dbReference>
<name>A0A4R7B2C4_9NEIS</name>
<dbReference type="AlphaFoldDB" id="A0A4R7B2C4"/>
<accession>A0A4R7B2C4</accession>
<dbReference type="EMBL" id="SNZP01000012">
    <property type="protein sequence ID" value="TDR73908.1"/>
    <property type="molecule type" value="Genomic_DNA"/>
</dbReference>
<evidence type="ECO:0000313" key="1">
    <source>
        <dbReference type="EMBL" id="TDR73908.1"/>
    </source>
</evidence>
<gene>
    <name evidence="1" type="ORF">DFP86_112112</name>
</gene>